<dbReference type="OrthoDB" id="3160134at2759"/>
<gene>
    <name evidence="2" type="ORF">FIBSPDRAFT_929271</name>
</gene>
<dbReference type="AlphaFoldDB" id="A0A166NRL3"/>
<proteinExistence type="predicted"/>
<protein>
    <submittedName>
        <fullName evidence="2">Uncharacterized protein</fullName>
    </submittedName>
</protein>
<organism evidence="2">
    <name type="scientific">Athelia psychrophila</name>
    <dbReference type="NCBI Taxonomy" id="1759441"/>
    <lineage>
        <taxon>Eukaryota</taxon>
        <taxon>Fungi</taxon>
        <taxon>Dikarya</taxon>
        <taxon>Basidiomycota</taxon>
        <taxon>Agaricomycotina</taxon>
        <taxon>Agaricomycetes</taxon>
        <taxon>Agaricomycetidae</taxon>
        <taxon>Atheliales</taxon>
        <taxon>Atheliaceae</taxon>
        <taxon>Athelia</taxon>
    </lineage>
</organism>
<reference evidence="2" key="1">
    <citation type="journal article" date="2016" name="Mol. Biol. Evol.">
        <title>Comparative Genomics of Early-Diverging Mushroom-Forming Fungi Provides Insights into the Origins of Lignocellulose Decay Capabilities.</title>
        <authorList>
            <person name="Nagy L.G."/>
            <person name="Riley R."/>
            <person name="Tritt A."/>
            <person name="Adam C."/>
            <person name="Daum C."/>
            <person name="Floudas D."/>
            <person name="Sun H."/>
            <person name="Yadav J.S."/>
            <person name="Pangilinan J."/>
            <person name="Larsson K.H."/>
            <person name="Matsuura K."/>
            <person name="Barry K."/>
            <person name="Labutti K."/>
            <person name="Kuo R."/>
            <person name="Ohm R.A."/>
            <person name="Bhattacharya S.S."/>
            <person name="Shirouzu T."/>
            <person name="Yoshinaga Y."/>
            <person name="Martin F.M."/>
            <person name="Grigoriev I.V."/>
            <person name="Hibbett D.S."/>
        </authorList>
    </citation>
    <scope>NUCLEOTIDE SEQUENCE [LARGE SCALE GENOMIC DNA]</scope>
    <source>
        <strain evidence="2">CBS 109695</strain>
    </source>
</reference>
<evidence type="ECO:0000313" key="2">
    <source>
        <dbReference type="EMBL" id="KZP25308.1"/>
    </source>
</evidence>
<sequence>MRSRDLPAWKANLYKFYAPRYRMPIRKSSKDKCPGPWKNYGAYFGRVGHAHFSMELLLREALTVAEEQEWKNFQKRRQHMASQVLLVMTRDLEREIKALGADVSKIARMMEYGRNKARTKDARDLKQKILEWITPGQPLTNADKKPDRGFNHQQIGALLCPVNLSWSDLETQSQLRHGTLDVVDCQWPSFLYPEGYFSWSNQWYGFLKSDILLKVYFALSSASYFMAWKGYVKELYDRLLDLLEDPRCEHEAEELMCWWNQQLFPVRLRLWEQQRNAKLEKAEMEKSREEDDIQDAFNAAFADVDFMSDAGEPEEGSEMDRSMMQLEDLIHVECCSDSAVNI</sequence>
<evidence type="ECO:0000256" key="1">
    <source>
        <dbReference type="SAM" id="Coils"/>
    </source>
</evidence>
<feature type="coiled-coil region" evidence="1">
    <location>
        <begin position="270"/>
        <end position="299"/>
    </location>
</feature>
<dbReference type="Pfam" id="PF20414">
    <property type="entry name" value="DUF6698"/>
    <property type="match status" value="1"/>
</dbReference>
<keyword evidence="1" id="KW-0175">Coiled coil</keyword>
<dbReference type="InterPro" id="IPR046521">
    <property type="entry name" value="DUF6698"/>
</dbReference>
<dbReference type="EMBL" id="KV417521">
    <property type="protein sequence ID" value="KZP25308.1"/>
    <property type="molecule type" value="Genomic_DNA"/>
</dbReference>
<name>A0A166NRL3_9AGAM</name>
<dbReference type="STRING" id="436010.A0A166NRL3"/>
<accession>A0A166NRL3</accession>